<name>A0A1F6CNU8_HANXR</name>
<protein>
    <recommendedName>
        <fullName evidence="5">Oxidoreductase</fullName>
    </recommendedName>
</protein>
<comment type="caution">
    <text evidence="3">The sequence shown here is derived from an EMBL/GenBank/DDBJ whole genome shotgun (WGS) entry which is preliminary data.</text>
</comment>
<accession>A0A1F6CNU8</accession>
<sequence>MQRKLKIGMIGCGEIAYKATGKAIQAARNAEMVVAMDPVPDVAASFGKTFEVPHTTDVKEVLSRPEVEAVVISAPHYLHEPLTVQAAEAGKHVMCEKPIACTLGQADRMIEACRRAGVLLGINLVSRYEPSTVQGKALVAAGVIGKVIGLQFHVMAAKPESYWTGGYTGRVRTDWRTSREKSGGGVLVMNLVHDIDRFRHMTGIEAVRAFCEYDTYCTATEVEDYITVTYRYDNGAIGTATASSCARGGRGQGNRIVGTEGQVLFPGRRALEVFSLRGGDGLKAGEWTEVPFQPGGDSRQVYTERFAEAVFEGRRPDIPGEEGRKTLEALVAAYRSGETHESVTLPLEA</sequence>
<dbReference type="InterPro" id="IPR051450">
    <property type="entry name" value="Gfo/Idh/MocA_Oxidoreductases"/>
</dbReference>
<reference evidence="3 4" key="1">
    <citation type="journal article" date="2016" name="Nat. Commun.">
        <title>Thousands of microbial genomes shed light on interconnected biogeochemical processes in an aquifer system.</title>
        <authorList>
            <person name="Anantharaman K."/>
            <person name="Brown C.T."/>
            <person name="Hug L.A."/>
            <person name="Sharon I."/>
            <person name="Castelle C.J."/>
            <person name="Probst A.J."/>
            <person name="Thomas B.C."/>
            <person name="Singh A."/>
            <person name="Wilkins M.J."/>
            <person name="Karaoz U."/>
            <person name="Brodie E.L."/>
            <person name="Williams K.H."/>
            <person name="Hubbard S.S."/>
            <person name="Banfield J.F."/>
        </authorList>
    </citation>
    <scope>NUCLEOTIDE SEQUENCE [LARGE SCALE GENOMIC DNA]</scope>
    <source>
        <strain evidence="4">RIFCSPLOWO2_12_FULL_64_10</strain>
    </source>
</reference>
<feature type="domain" description="GFO/IDH/MocA-like oxidoreductase" evidence="2">
    <location>
        <begin position="136"/>
        <end position="263"/>
    </location>
</feature>
<evidence type="ECO:0000313" key="3">
    <source>
        <dbReference type="EMBL" id="OGG50805.1"/>
    </source>
</evidence>
<dbReference type="InterPro" id="IPR000683">
    <property type="entry name" value="Gfo/Idh/MocA-like_OxRdtase_N"/>
</dbReference>
<dbReference type="InterPro" id="IPR055170">
    <property type="entry name" value="GFO_IDH_MocA-like_dom"/>
</dbReference>
<dbReference type="SUPFAM" id="SSF55347">
    <property type="entry name" value="Glyceraldehyde-3-phosphate dehydrogenase-like, C-terminal domain"/>
    <property type="match status" value="1"/>
</dbReference>
<evidence type="ECO:0000259" key="2">
    <source>
        <dbReference type="Pfam" id="PF22725"/>
    </source>
</evidence>
<evidence type="ECO:0000313" key="4">
    <source>
        <dbReference type="Proteomes" id="UP000178606"/>
    </source>
</evidence>
<dbReference type="InterPro" id="IPR036291">
    <property type="entry name" value="NAD(P)-bd_dom_sf"/>
</dbReference>
<dbReference type="EMBL" id="MFKF01000200">
    <property type="protein sequence ID" value="OGG50805.1"/>
    <property type="molecule type" value="Genomic_DNA"/>
</dbReference>
<dbReference type="GO" id="GO:0000166">
    <property type="term" value="F:nucleotide binding"/>
    <property type="evidence" value="ECO:0007669"/>
    <property type="project" value="InterPro"/>
</dbReference>
<organism evidence="3 4">
    <name type="scientific">Handelsmanbacteria sp. (strain RIFCSPLOWO2_12_FULL_64_10)</name>
    <dbReference type="NCBI Taxonomy" id="1817868"/>
    <lineage>
        <taxon>Bacteria</taxon>
        <taxon>Candidatus Handelsmaniibacteriota</taxon>
    </lineage>
</organism>
<dbReference type="Pfam" id="PF01408">
    <property type="entry name" value="GFO_IDH_MocA"/>
    <property type="match status" value="1"/>
</dbReference>
<dbReference type="AlphaFoldDB" id="A0A1F6CNU8"/>
<dbReference type="Pfam" id="PF22725">
    <property type="entry name" value="GFO_IDH_MocA_C3"/>
    <property type="match status" value="1"/>
</dbReference>
<gene>
    <name evidence="3" type="ORF">A3F84_17450</name>
</gene>
<dbReference type="Gene3D" id="3.30.360.10">
    <property type="entry name" value="Dihydrodipicolinate Reductase, domain 2"/>
    <property type="match status" value="1"/>
</dbReference>
<dbReference type="PANTHER" id="PTHR43377">
    <property type="entry name" value="BILIVERDIN REDUCTASE A"/>
    <property type="match status" value="1"/>
</dbReference>
<dbReference type="Proteomes" id="UP000178606">
    <property type="component" value="Unassembled WGS sequence"/>
</dbReference>
<feature type="domain" description="Gfo/Idh/MocA-like oxidoreductase N-terminal" evidence="1">
    <location>
        <begin position="5"/>
        <end position="123"/>
    </location>
</feature>
<dbReference type="Gene3D" id="3.40.50.720">
    <property type="entry name" value="NAD(P)-binding Rossmann-like Domain"/>
    <property type="match status" value="1"/>
</dbReference>
<proteinExistence type="predicted"/>
<evidence type="ECO:0008006" key="5">
    <source>
        <dbReference type="Google" id="ProtNLM"/>
    </source>
</evidence>
<evidence type="ECO:0000259" key="1">
    <source>
        <dbReference type="Pfam" id="PF01408"/>
    </source>
</evidence>
<dbReference type="SUPFAM" id="SSF51735">
    <property type="entry name" value="NAD(P)-binding Rossmann-fold domains"/>
    <property type="match status" value="1"/>
</dbReference>
<dbReference type="PANTHER" id="PTHR43377:SF1">
    <property type="entry name" value="BILIVERDIN REDUCTASE A"/>
    <property type="match status" value="1"/>
</dbReference>